<dbReference type="EMBL" id="CM004395">
    <property type="protein sequence ID" value="OAY41129.1"/>
    <property type="molecule type" value="Genomic_DNA"/>
</dbReference>
<dbReference type="OMA" id="MGRQASK"/>
<dbReference type="AlphaFoldDB" id="A0A2C9VAZ7"/>
<proteinExistence type="predicted"/>
<dbReference type="Proteomes" id="UP000091857">
    <property type="component" value="Chromosome 9"/>
</dbReference>
<name>A0A2C9VAZ7_MANES</name>
<dbReference type="PANTHER" id="PTHR36393">
    <property type="entry name" value="SULFATE ADENYLYLTRANSFERASE SUBUNIT"/>
    <property type="match status" value="1"/>
</dbReference>
<dbReference type="OrthoDB" id="2017354at2759"/>
<reference evidence="2" key="1">
    <citation type="journal article" date="2016" name="Nat. Biotechnol.">
        <title>Sequencing wild and cultivated cassava and related species reveals extensive interspecific hybridization and genetic diversity.</title>
        <authorList>
            <person name="Bredeson J.V."/>
            <person name="Lyons J.B."/>
            <person name="Prochnik S.E."/>
            <person name="Wu G.A."/>
            <person name="Ha C.M."/>
            <person name="Edsinger-Gonzales E."/>
            <person name="Grimwood J."/>
            <person name="Schmutz J."/>
            <person name="Rabbi I.Y."/>
            <person name="Egesi C."/>
            <person name="Nauluvula P."/>
            <person name="Lebot V."/>
            <person name="Ndunguru J."/>
            <person name="Mkamilo G."/>
            <person name="Bart R.S."/>
            <person name="Setter T.L."/>
            <person name="Gleadow R.M."/>
            <person name="Kulakow P."/>
            <person name="Ferguson M.E."/>
            <person name="Rounsley S."/>
            <person name="Rokhsar D.S."/>
        </authorList>
    </citation>
    <scope>NUCLEOTIDE SEQUENCE [LARGE SCALE GENOMIC DNA]</scope>
    <source>
        <strain evidence="2">cv. AM560-2</strain>
    </source>
</reference>
<accession>A0A2C9VAZ7</accession>
<keyword evidence="2" id="KW-1185">Reference proteome</keyword>
<dbReference type="STRING" id="3983.A0A2C9VAZ7"/>
<dbReference type="Gramene" id="Manes.09G076800.1.v8.1">
    <property type="protein sequence ID" value="Manes.09G076800.1.v8.1.CDS"/>
    <property type="gene ID" value="Manes.09G076800.v8.1"/>
</dbReference>
<organism evidence="1 2">
    <name type="scientific">Manihot esculenta</name>
    <name type="common">Cassava</name>
    <name type="synonym">Jatropha manihot</name>
    <dbReference type="NCBI Taxonomy" id="3983"/>
    <lineage>
        <taxon>Eukaryota</taxon>
        <taxon>Viridiplantae</taxon>
        <taxon>Streptophyta</taxon>
        <taxon>Embryophyta</taxon>
        <taxon>Tracheophyta</taxon>
        <taxon>Spermatophyta</taxon>
        <taxon>Magnoliopsida</taxon>
        <taxon>eudicotyledons</taxon>
        <taxon>Gunneridae</taxon>
        <taxon>Pentapetalae</taxon>
        <taxon>rosids</taxon>
        <taxon>fabids</taxon>
        <taxon>Malpighiales</taxon>
        <taxon>Euphorbiaceae</taxon>
        <taxon>Crotonoideae</taxon>
        <taxon>Manihoteae</taxon>
        <taxon>Manihot</taxon>
    </lineage>
</organism>
<dbReference type="Gramene" id="Manes.09G076800.3.v8.1">
    <property type="protein sequence ID" value="Manes.09G076800.3.v8.1.CDS"/>
    <property type="gene ID" value="Manes.09G076800.v8.1"/>
</dbReference>
<dbReference type="Gramene" id="Manes.09G076800.5.v8.1">
    <property type="protein sequence ID" value="Manes.09G076800.5.v8.1.CDS"/>
    <property type="gene ID" value="Manes.09G076800.v8.1"/>
</dbReference>
<evidence type="ECO:0000313" key="2">
    <source>
        <dbReference type="Proteomes" id="UP000091857"/>
    </source>
</evidence>
<dbReference type="Gramene" id="Manes.09G076800.4.v8.1">
    <property type="protein sequence ID" value="Manes.09G076800.4.v8.1.CDS"/>
    <property type="gene ID" value="Manes.09G076800.v8.1"/>
</dbReference>
<sequence length="208" mass="22908">MAQVLSLNPAGSWTRPRAIGTQFHNTTRAQNGKHSWISLQQELKCKGRFTCLFSGGSSSREEQARKALESALGGKKNEFEKWNEEIKKREEAGGGGDYGGGGWFGWGGRFGWSNGDNFWSEAQQTGLTILGIVIMYLLVAKGEVMLAVVINPSLNALRVTRNGLTSISSKMLKKIPVDYPGDFSDTSKKEVYVQASAKERVIRKWGSD</sequence>
<gene>
    <name evidence="1" type="ORF">MANES_09G076800v8</name>
</gene>
<evidence type="ECO:0000313" key="1">
    <source>
        <dbReference type="EMBL" id="OAY41129.1"/>
    </source>
</evidence>
<protein>
    <submittedName>
        <fullName evidence="1">Uncharacterized protein</fullName>
    </submittedName>
</protein>
<comment type="caution">
    <text evidence="1">The sequence shown here is derived from an EMBL/GenBank/DDBJ whole genome shotgun (WGS) entry which is preliminary data.</text>
</comment>
<dbReference type="PANTHER" id="PTHR36393:SF1">
    <property type="entry name" value="SULFATE ADENYLYLTRANSFERASE SUBUNIT"/>
    <property type="match status" value="1"/>
</dbReference>